<organism evidence="3 4">
    <name type="scientific">Marinobacterium rhizophilum</name>
    <dbReference type="NCBI Taxonomy" id="420402"/>
    <lineage>
        <taxon>Bacteria</taxon>
        <taxon>Pseudomonadati</taxon>
        <taxon>Pseudomonadota</taxon>
        <taxon>Gammaproteobacteria</taxon>
        <taxon>Oceanospirillales</taxon>
        <taxon>Oceanospirillaceae</taxon>
        <taxon>Marinobacterium</taxon>
    </lineage>
</organism>
<evidence type="ECO:0000313" key="3">
    <source>
        <dbReference type="EMBL" id="UTW12549.1"/>
    </source>
</evidence>
<feature type="chain" id="PRO_5045818297" description="Adhesin" evidence="2">
    <location>
        <begin position="26"/>
        <end position="395"/>
    </location>
</feature>
<feature type="compositionally biased region" description="Polar residues" evidence="1">
    <location>
        <begin position="199"/>
        <end position="216"/>
    </location>
</feature>
<protein>
    <recommendedName>
        <fullName evidence="5">Adhesin</fullName>
    </recommendedName>
</protein>
<gene>
    <name evidence="3" type="ORF">KDW95_02365</name>
</gene>
<feature type="signal peptide" evidence="2">
    <location>
        <begin position="1"/>
        <end position="25"/>
    </location>
</feature>
<sequence length="395" mass="41524">MNKQFKMVPLALAIASLCMAGTAMANEGGEGGGGDGKDGRRFKEGAHLSKVVKVKKYVEYKGEVAIEGTIKVDSLGMAVVDIKQESDDNDSYNTALDNEAGLDNSSLRNARGNIGVNLSAGDNNVQGNAAALAATDAAFVFGSGDAEIFVEQDAKDNQTWNLGVKNKATISGNALRNARGNIGVNVASGNNNIQQNSLAASTTSGRMSEATVSVDQSTRRNYTENKPLDKVVITRTNVTLTGPVDGTYSGGSTSGSYNGVSDQIGDVYPDIWTGDVHPDGSQTGHFDLDRFAQGASDLNGDGGALAFRERGQLQFTEVGNVHLDAVLTGQVVHRQHVYIRPLNKAKMDGNSLRNARGNIGVNVAAGTNNLQNNSLAISHLDMMLPGTEPEPPVEP</sequence>
<evidence type="ECO:0000313" key="4">
    <source>
        <dbReference type="Proteomes" id="UP001058461"/>
    </source>
</evidence>
<dbReference type="Proteomes" id="UP001058461">
    <property type="component" value="Chromosome"/>
</dbReference>
<evidence type="ECO:0008006" key="5">
    <source>
        <dbReference type="Google" id="ProtNLM"/>
    </source>
</evidence>
<dbReference type="EMBL" id="CP073347">
    <property type="protein sequence ID" value="UTW12549.1"/>
    <property type="molecule type" value="Genomic_DNA"/>
</dbReference>
<proteinExistence type="predicted"/>
<accession>A0ABY5HK98</accession>
<name>A0ABY5HK98_9GAMM</name>
<keyword evidence="2" id="KW-0732">Signal</keyword>
<evidence type="ECO:0000256" key="1">
    <source>
        <dbReference type="SAM" id="MobiDB-lite"/>
    </source>
</evidence>
<keyword evidence="4" id="KW-1185">Reference proteome</keyword>
<reference evidence="3" key="1">
    <citation type="submission" date="2021-04" db="EMBL/GenBank/DDBJ databases">
        <title>Oceanospirillales bacteria with DddD are important DMSP degraders in coastal seawater.</title>
        <authorList>
            <person name="Liu J."/>
        </authorList>
    </citation>
    <scope>NUCLEOTIDE SEQUENCE</scope>
    <source>
        <strain evidence="3">D13-1</strain>
    </source>
</reference>
<evidence type="ECO:0000256" key="2">
    <source>
        <dbReference type="SAM" id="SignalP"/>
    </source>
</evidence>
<feature type="region of interest" description="Disordered" evidence="1">
    <location>
        <begin position="199"/>
        <end position="220"/>
    </location>
</feature>
<dbReference type="RefSeq" id="WP_255854642.1">
    <property type="nucleotide sequence ID" value="NZ_CP073347.1"/>
</dbReference>